<dbReference type="Proteomes" id="UP001220509">
    <property type="component" value="Chromosome"/>
</dbReference>
<reference evidence="1 2" key="1">
    <citation type="submission" date="2023-02" db="EMBL/GenBank/DDBJ databases">
        <title>Genome sequence of Paenibacillus kyungheensis KACC 18744.</title>
        <authorList>
            <person name="Kim S."/>
            <person name="Heo J."/>
            <person name="Kwon S.-W."/>
        </authorList>
    </citation>
    <scope>NUCLEOTIDE SEQUENCE [LARGE SCALE GENOMIC DNA]</scope>
    <source>
        <strain evidence="1 2">KACC 18744</strain>
    </source>
</reference>
<sequence length="141" mass="16521">MEDKDIKLVKALIKGTEEKKIEWELVPFMNYSQFSEKQEFVEGAYYFVDVNYSRRIVIYKANTTFIDGFGEETEKTNIHLFFSETPLFKVSFKLSDYDLNRGGSAFLWSLYKLAQRSQSNADQLIDGLIKEYGSKEDDFPF</sequence>
<evidence type="ECO:0000313" key="1">
    <source>
        <dbReference type="EMBL" id="WCT53831.1"/>
    </source>
</evidence>
<dbReference type="EMBL" id="CP117416">
    <property type="protein sequence ID" value="WCT53831.1"/>
    <property type="molecule type" value="Genomic_DNA"/>
</dbReference>
<dbReference type="KEGG" id="pka:PQ456_11460"/>
<protein>
    <submittedName>
        <fullName evidence="1">Uncharacterized protein</fullName>
    </submittedName>
</protein>
<proteinExistence type="predicted"/>
<accession>A0AAX3LVC9</accession>
<gene>
    <name evidence="1" type="ORF">PQ456_11460</name>
</gene>
<name>A0AAX3LVC9_9BACL</name>
<organism evidence="1 2">
    <name type="scientific">Paenibacillus kyungheensis</name>
    <dbReference type="NCBI Taxonomy" id="1452732"/>
    <lineage>
        <taxon>Bacteria</taxon>
        <taxon>Bacillati</taxon>
        <taxon>Bacillota</taxon>
        <taxon>Bacilli</taxon>
        <taxon>Bacillales</taxon>
        <taxon>Paenibacillaceae</taxon>
        <taxon>Paenibacillus</taxon>
    </lineage>
</organism>
<evidence type="ECO:0000313" key="2">
    <source>
        <dbReference type="Proteomes" id="UP001220509"/>
    </source>
</evidence>
<dbReference type="RefSeq" id="WP_273612393.1">
    <property type="nucleotide sequence ID" value="NZ_CP117416.1"/>
</dbReference>
<dbReference type="AlphaFoldDB" id="A0AAX3LVC9"/>
<keyword evidence="2" id="KW-1185">Reference proteome</keyword>